<dbReference type="InterPro" id="IPR022792">
    <property type="entry name" value="T2SS_protein-GspN"/>
</dbReference>
<dbReference type="EMBL" id="FZPA01000019">
    <property type="protein sequence ID" value="SNT25135.1"/>
    <property type="molecule type" value="Genomic_DNA"/>
</dbReference>
<evidence type="ECO:0000256" key="1">
    <source>
        <dbReference type="ARBA" id="ARBA00004533"/>
    </source>
</evidence>
<keyword evidence="7" id="KW-0812">Transmembrane</keyword>
<protein>
    <recommendedName>
        <fullName evidence="3">Type II secretion system protein N</fullName>
    </recommendedName>
    <alternativeName>
        <fullName evidence="10">General secretion pathway protein N</fullName>
    </alternativeName>
</protein>
<evidence type="ECO:0000256" key="4">
    <source>
        <dbReference type="ARBA" id="ARBA00022448"/>
    </source>
</evidence>
<evidence type="ECO:0000256" key="5">
    <source>
        <dbReference type="ARBA" id="ARBA00022475"/>
    </source>
</evidence>
<keyword evidence="8" id="KW-0653">Protein transport</keyword>
<dbReference type="GO" id="GO:0015628">
    <property type="term" value="P:protein secretion by the type II secretion system"/>
    <property type="evidence" value="ECO:0007669"/>
    <property type="project" value="InterPro"/>
</dbReference>
<keyword evidence="5" id="KW-1003">Cell membrane</keyword>
<organism evidence="11 12">
    <name type="scientific">Sphingopyxis indica</name>
    <dbReference type="NCBI Taxonomy" id="436663"/>
    <lineage>
        <taxon>Bacteria</taxon>
        <taxon>Pseudomonadati</taxon>
        <taxon>Pseudomonadota</taxon>
        <taxon>Alphaproteobacteria</taxon>
        <taxon>Sphingomonadales</taxon>
        <taxon>Sphingomonadaceae</taxon>
        <taxon>Sphingopyxis</taxon>
    </lineage>
</organism>
<reference evidence="11 12" key="1">
    <citation type="submission" date="2017-06" db="EMBL/GenBank/DDBJ databases">
        <authorList>
            <person name="Kim H.J."/>
            <person name="Triplett B.A."/>
        </authorList>
    </citation>
    <scope>NUCLEOTIDE SEQUENCE [LARGE SCALE GENOMIC DNA]</scope>
    <source>
        <strain evidence="11 12">DS15</strain>
    </source>
</reference>
<dbReference type="Pfam" id="PF01203">
    <property type="entry name" value="T2SSN"/>
    <property type="match status" value="1"/>
</dbReference>
<dbReference type="GO" id="GO:0005886">
    <property type="term" value="C:plasma membrane"/>
    <property type="evidence" value="ECO:0007669"/>
    <property type="project" value="UniProtKB-SubCell"/>
</dbReference>
<gene>
    <name evidence="11" type="ORF">SAMN06295955_11922</name>
</gene>
<dbReference type="GO" id="GO:0015627">
    <property type="term" value="C:type II protein secretion system complex"/>
    <property type="evidence" value="ECO:0007669"/>
    <property type="project" value="InterPro"/>
</dbReference>
<sequence length="239" mass="24321">MMRARRNTLIAAVAVALLLIVATFPMRLALGWSGAGDAGVAARAVRGSIWSGELVDARLGAIPLGTVEASLSPLALLLGQTELAFSRSDERLGALTGRLHGSSPRGISNVDGVTTLAGGLGPIPVDTVRFEGATIRFGADGRCVEASGRLQLMVAAPIAGLDLSRGLSGPLRCAGGRAQAALASQSGMERLTLSFDGQGAYRAQFAINVDDDPAMAAALAAFGFQSGPGGFALTTNGRF</sequence>
<dbReference type="RefSeq" id="WP_089217293.1">
    <property type="nucleotide sequence ID" value="NZ_FZPA01000019.1"/>
</dbReference>
<evidence type="ECO:0000313" key="11">
    <source>
        <dbReference type="EMBL" id="SNT25135.1"/>
    </source>
</evidence>
<accession>A0A239L482</accession>
<comment type="subcellular location">
    <subcellularLocation>
        <location evidence="1">Cell inner membrane</location>
    </subcellularLocation>
</comment>
<dbReference type="Proteomes" id="UP000198339">
    <property type="component" value="Unassembled WGS sequence"/>
</dbReference>
<evidence type="ECO:0000256" key="9">
    <source>
        <dbReference type="ARBA" id="ARBA00023136"/>
    </source>
</evidence>
<proteinExistence type="inferred from homology"/>
<keyword evidence="4" id="KW-0813">Transport</keyword>
<evidence type="ECO:0000256" key="6">
    <source>
        <dbReference type="ARBA" id="ARBA00022519"/>
    </source>
</evidence>
<dbReference type="AlphaFoldDB" id="A0A239L482"/>
<name>A0A239L482_9SPHN</name>
<evidence type="ECO:0000256" key="7">
    <source>
        <dbReference type="ARBA" id="ARBA00022692"/>
    </source>
</evidence>
<evidence type="ECO:0000256" key="3">
    <source>
        <dbReference type="ARBA" id="ARBA00021563"/>
    </source>
</evidence>
<comment type="similarity">
    <text evidence="2">Belongs to the GSP N family.</text>
</comment>
<evidence type="ECO:0000256" key="2">
    <source>
        <dbReference type="ARBA" id="ARBA00007208"/>
    </source>
</evidence>
<dbReference type="OrthoDB" id="7477467at2"/>
<keyword evidence="6" id="KW-0997">Cell inner membrane</keyword>
<keyword evidence="12" id="KW-1185">Reference proteome</keyword>
<keyword evidence="9" id="KW-0472">Membrane</keyword>
<evidence type="ECO:0000313" key="12">
    <source>
        <dbReference type="Proteomes" id="UP000198339"/>
    </source>
</evidence>
<evidence type="ECO:0000256" key="8">
    <source>
        <dbReference type="ARBA" id="ARBA00022927"/>
    </source>
</evidence>
<evidence type="ECO:0000256" key="10">
    <source>
        <dbReference type="ARBA" id="ARBA00030772"/>
    </source>
</evidence>